<dbReference type="PATRIC" id="fig|1035195.3.peg.774"/>
<dbReference type="RefSeq" id="WP_006063112.1">
    <property type="nucleotide sequence ID" value="NZ_KB290828.1"/>
</dbReference>
<dbReference type="HOGENOM" id="CLU_024314_4_0_11"/>
<dbReference type="SUPFAM" id="SSF81296">
    <property type="entry name" value="E set domains"/>
    <property type="match status" value="1"/>
</dbReference>
<gene>
    <name evidence="3" type="ORF">HMPREF9997_00870</name>
</gene>
<protein>
    <submittedName>
        <fullName evidence="3">Putative esterase</fullName>
    </submittedName>
</protein>
<sequence length="391" mass="42145">MLTPPHTIRPWPLPRASSPLIDAAREALAAIPDTQQREERAELIYKELTATGTPLVENTLVTFVWYGDAPHGVILNLKKVSDMLDPADTRLESIAGTGLHALTLDMPTEWMGSYNYSVPGSELPAPALHGGADREMFGMLRTSAVEDPRAREYVGFLGNARLAVARGRDADRAVLSGDTEGIEEAQVVSPVNGAELTAWTWRPADDAAPVARLVVLDGETWVNQYPLVSALREVAVPVHAVFIESGGPQQRQLDYTSDADAGRSFIERALGLLGDGSGAPVIVVGQSMGGLCALLSGMRHPDLVAAAIAQSPSLWWNGGAWFDERSRQDGAPAYLQVGAYEWDLERDVHHAAALLRAQGKLLGFDIYPGGHDALWWQALLPEVLAEVVGKV</sequence>
<dbReference type="PANTHER" id="PTHR48098:SF6">
    <property type="entry name" value="FERRI-BACILLIBACTIN ESTERASE BESA"/>
    <property type="match status" value="1"/>
</dbReference>
<name>L1MK05_9CORY</name>
<feature type="domain" description="Enterochelin esterase N-terminal" evidence="2">
    <location>
        <begin position="61"/>
        <end position="152"/>
    </location>
</feature>
<keyword evidence="4" id="KW-1185">Reference proteome</keyword>
<dbReference type="InterPro" id="IPR013783">
    <property type="entry name" value="Ig-like_fold"/>
</dbReference>
<comment type="similarity">
    <text evidence="1">Belongs to the Fes family.</text>
</comment>
<organism evidence="3 4">
    <name type="scientific">Corynebacterium durum F0235</name>
    <dbReference type="NCBI Taxonomy" id="1035195"/>
    <lineage>
        <taxon>Bacteria</taxon>
        <taxon>Bacillati</taxon>
        <taxon>Actinomycetota</taxon>
        <taxon>Actinomycetes</taxon>
        <taxon>Mycobacteriales</taxon>
        <taxon>Corynebacteriaceae</taxon>
        <taxon>Corynebacterium</taxon>
    </lineage>
</organism>
<accession>L1MK05</accession>
<evidence type="ECO:0000256" key="1">
    <source>
        <dbReference type="ARBA" id="ARBA00024201"/>
    </source>
</evidence>
<dbReference type="GO" id="GO:0005506">
    <property type="term" value="F:iron ion binding"/>
    <property type="evidence" value="ECO:0007669"/>
    <property type="project" value="InterPro"/>
</dbReference>
<dbReference type="STRING" id="1035195.HMPREF9997_00870"/>
<dbReference type="Pfam" id="PF00756">
    <property type="entry name" value="Esterase"/>
    <property type="match status" value="1"/>
</dbReference>
<dbReference type="InterPro" id="IPR050583">
    <property type="entry name" value="Mycobacterial_A85_antigen"/>
</dbReference>
<dbReference type="GO" id="GO:0005975">
    <property type="term" value="P:carbohydrate metabolic process"/>
    <property type="evidence" value="ECO:0007669"/>
    <property type="project" value="UniProtKB-ARBA"/>
</dbReference>
<dbReference type="InterPro" id="IPR029058">
    <property type="entry name" value="AB_hydrolase_fold"/>
</dbReference>
<reference evidence="3 4" key="1">
    <citation type="submission" date="2012-05" db="EMBL/GenBank/DDBJ databases">
        <authorList>
            <person name="Weinstock G."/>
            <person name="Sodergren E."/>
            <person name="Lobos E.A."/>
            <person name="Fulton L."/>
            <person name="Fulton R."/>
            <person name="Courtney L."/>
            <person name="Fronick C."/>
            <person name="O'Laughlin M."/>
            <person name="Godfrey J."/>
            <person name="Wilson R.M."/>
            <person name="Miner T."/>
            <person name="Farmer C."/>
            <person name="Delehaunty K."/>
            <person name="Cordes M."/>
            <person name="Minx P."/>
            <person name="Tomlinson C."/>
            <person name="Chen J."/>
            <person name="Wollam A."/>
            <person name="Pepin K.H."/>
            <person name="Bhonagiri V."/>
            <person name="Zhang X."/>
            <person name="Suruliraj S."/>
            <person name="Warren W."/>
            <person name="Mitreva M."/>
            <person name="Mardis E.R."/>
            <person name="Wilson R.K."/>
        </authorList>
    </citation>
    <scope>NUCLEOTIDE SEQUENCE [LARGE SCALE GENOMIC DNA]</scope>
    <source>
        <strain evidence="3 4">F0235</strain>
    </source>
</reference>
<dbReference type="GO" id="GO:0006826">
    <property type="term" value="P:iron ion transport"/>
    <property type="evidence" value="ECO:0007669"/>
    <property type="project" value="InterPro"/>
</dbReference>
<dbReference type="Proteomes" id="UP000010445">
    <property type="component" value="Unassembled WGS sequence"/>
</dbReference>
<dbReference type="OrthoDB" id="9775130at2"/>
<evidence type="ECO:0000313" key="3">
    <source>
        <dbReference type="EMBL" id="EKX91266.1"/>
    </source>
</evidence>
<dbReference type="Gene3D" id="2.60.40.10">
    <property type="entry name" value="Immunoglobulins"/>
    <property type="match status" value="1"/>
</dbReference>
<dbReference type="eggNOG" id="COG2382">
    <property type="taxonomic scope" value="Bacteria"/>
</dbReference>
<dbReference type="GO" id="GO:0005737">
    <property type="term" value="C:cytoplasm"/>
    <property type="evidence" value="ECO:0007669"/>
    <property type="project" value="InterPro"/>
</dbReference>
<proteinExistence type="inferred from homology"/>
<dbReference type="InterPro" id="IPR014756">
    <property type="entry name" value="Ig_E-set"/>
</dbReference>
<dbReference type="InterPro" id="IPR000801">
    <property type="entry name" value="Esterase-like"/>
</dbReference>
<dbReference type="InterPro" id="IPR021764">
    <property type="entry name" value="Enterochelin_esterase_N"/>
</dbReference>
<dbReference type="AlphaFoldDB" id="L1MK05"/>
<comment type="caution">
    <text evidence="3">The sequence shown here is derived from an EMBL/GenBank/DDBJ whole genome shotgun (WGS) entry which is preliminary data.</text>
</comment>
<dbReference type="EMBL" id="AMEM01000013">
    <property type="protein sequence ID" value="EKX91266.1"/>
    <property type="molecule type" value="Genomic_DNA"/>
</dbReference>
<evidence type="ECO:0000313" key="4">
    <source>
        <dbReference type="Proteomes" id="UP000010445"/>
    </source>
</evidence>
<dbReference type="GO" id="GO:0008849">
    <property type="term" value="F:enterochelin esterase activity"/>
    <property type="evidence" value="ECO:0007669"/>
    <property type="project" value="InterPro"/>
</dbReference>
<dbReference type="Gene3D" id="3.40.50.1820">
    <property type="entry name" value="alpha/beta hydrolase"/>
    <property type="match status" value="1"/>
</dbReference>
<dbReference type="PANTHER" id="PTHR48098">
    <property type="entry name" value="ENTEROCHELIN ESTERASE-RELATED"/>
    <property type="match status" value="1"/>
</dbReference>
<evidence type="ECO:0000259" key="2">
    <source>
        <dbReference type="Pfam" id="PF11806"/>
    </source>
</evidence>
<dbReference type="SUPFAM" id="SSF53474">
    <property type="entry name" value="alpha/beta-Hydrolases"/>
    <property type="match status" value="1"/>
</dbReference>
<dbReference type="Pfam" id="PF11806">
    <property type="entry name" value="Enterochelin_N"/>
    <property type="match status" value="1"/>
</dbReference>